<dbReference type="Gene3D" id="1.20.1090.10">
    <property type="entry name" value="Dehydroquinate synthase-like - alpha domain"/>
    <property type="match status" value="1"/>
</dbReference>
<evidence type="ECO:0000256" key="6">
    <source>
        <dbReference type="ARBA" id="ARBA00023239"/>
    </source>
</evidence>
<evidence type="ECO:0000256" key="7">
    <source>
        <dbReference type="ARBA" id="ARBA00023285"/>
    </source>
</evidence>
<reference evidence="10 11" key="1">
    <citation type="journal article" date="2007" name="PLoS ONE">
        <title>Analysis of the neurotoxin complex genes in Clostridium botulinum A1-A4 and B1 strains: BoNT/A3, /Ba4 and /B1 clusters are located within plasmids.</title>
        <authorList>
            <person name="Smith T.J."/>
            <person name="Hill K.K."/>
            <person name="Foley B.T."/>
            <person name="Detter J.C."/>
            <person name="Munk A.C."/>
            <person name="Bruce D.C."/>
            <person name="Doggett N.A."/>
            <person name="Smith L.A."/>
            <person name="Marks J.D."/>
            <person name="Xie G."/>
            <person name="Brettin T.S."/>
        </authorList>
    </citation>
    <scope>NUCLEOTIDE SEQUENCE [LARGE SCALE GENOMIC DNA]</scope>
    <source>
        <strain evidence="11">Okra / Type B1</strain>
    </source>
</reference>
<dbReference type="SUPFAM" id="SSF56796">
    <property type="entry name" value="Dehydroquinate synthase-like"/>
    <property type="match status" value="1"/>
</dbReference>
<keyword evidence="5" id="KW-0520">NAD</keyword>
<evidence type="ECO:0000256" key="2">
    <source>
        <dbReference type="ARBA" id="ARBA00001941"/>
    </source>
</evidence>
<evidence type="ECO:0000259" key="8">
    <source>
        <dbReference type="Pfam" id="PF01761"/>
    </source>
</evidence>
<evidence type="ECO:0000256" key="1">
    <source>
        <dbReference type="ARBA" id="ARBA00001911"/>
    </source>
</evidence>
<dbReference type="KEGG" id="cbb:CLD_3207"/>
<comment type="cofactor">
    <cofactor evidence="2">
        <name>Co(2+)</name>
        <dbReference type="ChEBI" id="CHEBI:48828"/>
    </cofactor>
</comment>
<dbReference type="PIRSF" id="PIRSF001455">
    <property type="entry name" value="DHQ_synth"/>
    <property type="match status" value="1"/>
</dbReference>
<keyword evidence="6" id="KW-0456">Lyase</keyword>
<dbReference type="AlphaFoldDB" id="B1IJX8"/>
<dbReference type="CDD" id="cd08199">
    <property type="entry name" value="EEVS"/>
    <property type="match status" value="1"/>
</dbReference>
<dbReference type="HOGENOM" id="CLU_001201_0_4_9"/>
<dbReference type="Gene3D" id="3.40.50.1970">
    <property type="match status" value="1"/>
</dbReference>
<evidence type="ECO:0000256" key="5">
    <source>
        <dbReference type="ARBA" id="ARBA00023027"/>
    </source>
</evidence>
<dbReference type="InterPro" id="IPR050071">
    <property type="entry name" value="Dehydroquinate_synthase"/>
</dbReference>
<evidence type="ECO:0000256" key="3">
    <source>
        <dbReference type="ARBA" id="ARBA00022723"/>
    </source>
</evidence>
<name>B1IJX8_CLOBK</name>
<dbReference type="GO" id="GO:0000166">
    <property type="term" value="F:nucleotide binding"/>
    <property type="evidence" value="ECO:0007669"/>
    <property type="project" value="UniProtKB-KW"/>
</dbReference>
<dbReference type="GO" id="GO:0009073">
    <property type="term" value="P:aromatic amino acid family biosynthetic process"/>
    <property type="evidence" value="ECO:0007669"/>
    <property type="project" value="InterPro"/>
</dbReference>
<dbReference type="RefSeq" id="WP_015957875.1">
    <property type="nucleotide sequence ID" value="NC_010516.1"/>
</dbReference>
<dbReference type="InterPro" id="IPR030960">
    <property type="entry name" value="DHQS/DOIS_N"/>
</dbReference>
<dbReference type="Proteomes" id="UP000008541">
    <property type="component" value="Chromosome"/>
</dbReference>
<dbReference type="InterPro" id="IPR035872">
    <property type="entry name" value="EEVS-like"/>
</dbReference>
<dbReference type="Pfam" id="PF24621">
    <property type="entry name" value="DHQS_C"/>
    <property type="match status" value="1"/>
</dbReference>
<dbReference type="GO" id="GO:0017000">
    <property type="term" value="P:antibiotic biosynthetic process"/>
    <property type="evidence" value="ECO:0007669"/>
    <property type="project" value="InterPro"/>
</dbReference>
<dbReference type="InterPro" id="IPR056179">
    <property type="entry name" value="DHQS_C"/>
</dbReference>
<feature type="domain" description="3-dehydroquinate synthase C-terminal" evidence="9">
    <location>
        <begin position="190"/>
        <end position="321"/>
    </location>
</feature>
<dbReference type="EMBL" id="CP000939">
    <property type="protein sequence ID" value="ACA45465.1"/>
    <property type="molecule type" value="Genomic_DNA"/>
</dbReference>
<gene>
    <name evidence="10" type="ordered locus">CLD_3207</name>
</gene>
<sequence length="372" mass="42797">MELLKDGWKINYNKPIEYQIYCSEHIFEPSNKSILAGNEEGGKNRFVVVDKFIYDSYFHKMRNYFECNGINSKIIPFESSEKNKNLENYIKLFDELDKFPINRRNEPIIAIGGGVVTDVVGFVSSCYRRGIPHIKIPTTLMGYIDASIGIKTGVNFNGNKNRMGSFEPPQHIVLDKTFLLSLPERHILNGVGEILKIAVIKDKYLFELIENYGIQCIEDKFQNKKGKEILDISIQDMIKELEPNLYESNLERCVDFGHTFSLALEMNDVNNLLHGEAVTIDIVFSTILSRIHSLISKSEEERVVELVKKLKLPYYSSAIDPDLFWTSIRERTYHRDGLQRIPLSTSIGTHTFVNDISYNEVVEACKAIEEYK</sequence>
<organism evidence="10 11">
    <name type="scientific">Clostridium botulinum (strain Okra / Type B1)</name>
    <dbReference type="NCBI Taxonomy" id="498213"/>
    <lineage>
        <taxon>Bacteria</taxon>
        <taxon>Bacillati</taxon>
        <taxon>Bacillota</taxon>
        <taxon>Clostridia</taxon>
        <taxon>Eubacteriales</taxon>
        <taxon>Clostridiaceae</taxon>
        <taxon>Clostridium</taxon>
    </lineage>
</organism>
<dbReference type="InterPro" id="IPR030963">
    <property type="entry name" value="DHQ_synth_fam"/>
</dbReference>
<dbReference type="GO" id="GO:0003856">
    <property type="term" value="F:3-dehydroquinate synthase activity"/>
    <property type="evidence" value="ECO:0007669"/>
    <property type="project" value="TreeGrafter"/>
</dbReference>
<keyword evidence="7" id="KW-0170">Cobalt</keyword>
<dbReference type="GO" id="GO:0046872">
    <property type="term" value="F:metal ion binding"/>
    <property type="evidence" value="ECO:0007669"/>
    <property type="project" value="UniProtKB-KW"/>
</dbReference>
<proteinExistence type="predicted"/>
<dbReference type="PANTHER" id="PTHR43622:SF3">
    <property type="entry name" value="2-EPI-5-EPI-VALIOLONE SYNTHASE"/>
    <property type="match status" value="1"/>
</dbReference>
<evidence type="ECO:0000256" key="4">
    <source>
        <dbReference type="ARBA" id="ARBA00022741"/>
    </source>
</evidence>
<protein>
    <submittedName>
        <fullName evidence="10">3-dehydroquinate synthase family protein</fullName>
    </submittedName>
</protein>
<accession>B1IJX8</accession>
<dbReference type="Pfam" id="PF01761">
    <property type="entry name" value="DHQ_synthase"/>
    <property type="match status" value="1"/>
</dbReference>
<evidence type="ECO:0000313" key="10">
    <source>
        <dbReference type="EMBL" id="ACA45465.1"/>
    </source>
</evidence>
<dbReference type="PANTHER" id="PTHR43622">
    <property type="entry name" value="3-DEHYDROQUINATE SYNTHASE"/>
    <property type="match status" value="1"/>
</dbReference>
<evidence type="ECO:0000259" key="9">
    <source>
        <dbReference type="Pfam" id="PF24621"/>
    </source>
</evidence>
<feature type="domain" description="3-dehydroquinate synthase N-terminal" evidence="8">
    <location>
        <begin position="77"/>
        <end position="187"/>
    </location>
</feature>
<comment type="cofactor">
    <cofactor evidence="1">
        <name>NAD(+)</name>
        <dbReference type="ChEBI" id="CHEBI:57540"/>
    </cofactor>
</comment>
<keyword evidence="3" id="KW-0479">Metal-binding</keyword>
<keyword evidence="4" id="KW-0547">Nucleotide-binding</keyword>
<evidence type="ECO:0000313" key="11">
    <source>
        <dbReference type="Proteomes" id="UP000008541"/>
    </source>
</evidence>